<dbReference type="SMART" id="SM00418">
    <property type="entry name" value="HTH_ARSR"/>
    <property type="match status" value="1"/>
</dbReference>
<dbReference type="PANTHER" id="PTHR33154:SF33">
    <property type="entry name" value="TRANSCRIPTIONAL REPRESSOR SDPR"/>
    <property type="match status" value="1"/>
</dbReference>
<feature type="domain" description="HTH arsR-type" evidence="4">
    <location>
        <begin position="1"/>
        <end position="90"/>
    </location>
</feature>
<evidence type="ECO:0000259" key="4">
    <source>
        <dbReference type="PROSITE" id="PS50987"/>
    </source>
</evidence>
<evidence type="ECO:0000256" key="1">
    <source>
        <dbReference type="ARBA" id="ARBA00023015"/>
    </source>
</evidence>
<sequence>MNIYDIYAEKLKVLGHPIRLQLVHGLSKKECNVTKISEMMSIPQAIISRHLSLLKNAGIVEGERDKNVICYKVIDEKIRKIVDILMEEEE</sequence>
<dbReference type="CDD" id="cd00090">
    <property type="entry name" value="HTH_ARSR"/>
    <property type="match status" value="1"/>
</dbReference>
<accession>A0A5A8F403</accession>
<dbReference type="InterPro" id="IPR001845">
    <property type="entry name" value="HTH_ArsR_DNA-bd_dom"/>
</dbReference>
<dbReference type="NCBIfam" id="NF033788">
    <property type="entry name" value="HTH_metalloreg"/>
    <property type="match status" value="1"/>
</dbReference>
<comment type="caution">
    <text evidence="5">The sequence shown here is derived from an EMBL/GenBank/DDBJ whole genome shotgun (WGS) entry which is preliminary data.</text>
</comment>
<evidence type="ECO:0000256" key="3">
    <source>
        <dbReference type="ARBA" id="ARBA00023163"/>
    </source>
</evidence>
<dbReference type="SUPFAM" id="SSF46785">
    <property type="entry name" value="Winged helix' DNA-binding domain"/>
    <property type="match status" value="1"/>
</dbReference>
<organism evidence="5 6">
    <name type="scientific">Deferribacter autotrophicus</name>
    <dbReference type="NCBI Taxonomy" id="500465"/>
    <lineage>
        <taxon>Bacteria</taxon>
        <taxon>Pseudomonadati</taxon>
        <taxon>Deferribacterota</taxon>
        <taxon>Deferribacteres</taxon>
        <taxon>Deferribacterales</taxon>
        <taxon>Deferribacteraceae</taxon>
        <taxon>Deferribacter</taxon>
    </lineage>
</organism>
<dbReference type="EMBL" id="VFJB01000004">
    <property type="protein sequence ID" value="KAA0258697.1"/>
    <property type="molecule type" value="Genomic_DNA"/>
</dbReference>
<dbReference type="GO" id="GO:0003677">
    <property type="term" value="F:DNA binding"/>
    <property type="evidence" value="ECO:0007669"/>
    <property type="project" value="UniProtKB-KW"/>
</dbReference>
<dbReference type="PROSITE" id="PS50987">
    <property type="entry name" value="HTH_ARSR_2"/>
    <property type="match status" value="1"/>
</dbReference>
<dbReference type="InterPro" id="IPR036390">
    <property type="entry name" value="WH_DNA-bd_sf"/>
</dbReference>
<protein>
    <submittedName>
        <fullName evidence="5">Winged helix-turn-helix transcriptional regulator</fullName>
    </submittedName>
</protein>
<keyword evidence="6" id="KW-1185">Reference proteome</keyword>
<evidence type="ECO:0000313" key="5">
    <source>
        <dbReference type="EMBL" id="KAA0258697.1"/>
    </source>
</evidence>
<name>A0A5A8F403_9BACT</name>
<dbReference type="InterPro" id="IPR036388">
    <property type="entry name" value="WH-like_DNA-bd_sf"/>
</dbReference>
<dbReference type="InterPro" id="IPR011991">
    <property type="entry name" value="ArsR-like_HTH"/>
</dbReference>
<gene>
    <name evidence="5" type="ORF">FHQ18_05500</name>
</gene>
<dbReference type="Proteomes" id="UP000322876">
    <property type="component" value="Unassembled WGS sequence"/>
</dbReference>
<keyword evidence="1" id="KW-0805">Transcription regulation</keyword>
<evidence type="ECO:0000256" key="2">
    <source>
        <dbReference type="ARBA" id="ARBA00023125"/>
    </source>
</evidence>
<dbReference type="Pfam" id="PF01022">
    <property type="entry name" value="HTH_5"/>
    <property type="match status" value="1"/>
</dbReference>
<keyword evidence="2" id="KW-0238">DNA-binding</keyword>
<dbReference type="InterPro" id="IPR051081">
    <property type="entry name" value="HTH_MetalResp_TranReg"/>
</dbReference>
<dbReference type="PANTHER" id="PTHR33154">
    <property type="entry name" value="TRANSCRIPTIONAL REGULATOR, ARSR FAMILY"/>
    <property type="match status" value="1"/>
</dbReference>
<dbReference type="GO" id="GO:0003700">
    <property type="term" value="F:DNA-binding transcription factor activity"/>
    <property type="evidence" value="ECO:0007669"/>
    <property type="project" value="InterPro"/>
</dbReference>
<keyword evidence="3" id="KW-0804">Transcription</keyword>
<reference evidence="5 6" key="1">
    <citation type="submission" date="2019-06" db="EMBL/GenBank/DDBJ databases">
        <title>Genomic insights into carbon and energy metabolism of Deferribacter autotrophicus revealed new metabolic traits in the phylum Deferribacteres.</title>
        <authorList>
            <person name="Slobodkin A.I."/>
            <person name="Slobodkina G.B."/>
            <person name="Allioux M."/>
            <person name="Alain K."/>
            <person name="Jebbar M."/>
            <person name="Shadrin V."/>
            <person name="Kublanov I.V."/>
            <person name="Toshchakov S.V."/>
            <person name="Bonch-Osmolovskaya E.A."/>
        </authorList>
    </citation>
    <scope>NUCLEOTIDE SEQUENCE [LARGE SCALE GENOMIC DNA]</scope>
    <source>
        <strain evidence="5 6">SL50</strain>
    </source>
</reference>
<dbReference type="AlphaFoldDB" id="A0A5A8F403"/>
<dbReference type="PRINTS" id="PR00778">
    <property type="entry name" value="HTHARSR"/>
</dbReference>
<dbReference type="Gene3D" id="1.10.10.10">
    <property type="entry name" value="Winged helix-like DNA-binding domain superfamily/Winged helix DNA-binding domain"/>
    <property type="match status" value="1"/>
</dbReference>
<evidence type="ECO:0000313" key="6">
    <source>
        <dbReference type="Proteomes" id="UP000322876"/>
    </source>
</evidence>
<proteinExistence type="predicted"/>
<dbReference type="OrthoDB" id="9802016at2"/>